<dbReference type="Proteomes" id="UP000617681">
    <property type="component" value="Chromosome"/>
</dbReference>
<protein>
    <submittedName>
        <fullName evidence="2">2Fe-2S iron-sulfur cluster binding domain-containing protein</fullName>
    </submittedName>
</protein>
<dbReference type="Gene3D" id="3.10.20.30">
    <property type="match status" value="1"/>
</dbReference>
<name>A0A7T4JVV1_9CORY</name>
<dbReference type="InterPro" id="IPR036010">
    <property type="entry name" value="2Fe-2S_ferredoxin-like_sf"/>
</dbReference>
<dbReference type="InterPro" id="IPR001041">
    <property type="entry name" value="2Fe-2S_ferredoxin-type"/>
</dbReference>
<evidence type="ECO:0000313" key="2">
    <source>
        <dbReference type="EMBL" id="QQB47250.1"/>
    </source>
</evidence>
<dbReference type="EMBL" id="CP066007">
    <property type="protein sequence ID" value="QQB47250.1"/>
    <property type="molecule type" value="Genomic_DNA"/>
</dbReference>
<evidence type="ECO:0000259" key="1">
    <source>
        <dbReference type="PROSITE" id="PS51085"/>
    </source>
</evidence>
<gene>
    <name evidence="2" type="ORF">I6I10_04930</name>
    <name evidence="3" type="ORF">I6J21_10620</name>
</gene>
<dbReference type="OrthoDB" id="9796486at2"/>
<dbReference type="Pfam" id="PF00111">
    <property type="entry name" value="Fer2"/>
    <property type="match status" value="1"/>
</dbReference>
<dbReference type="CDD" id="cd00207">
    <property type="entry name" value="fer2"/>
    <property type="match status" value="1"/>
</dbReference>
<organism evidence="2 4">
    <name type="scientific">Corynebacterium glucuronolyticum</name>
    <dbReference type="NCBI Taxonomy" id="39791"/>
    <lineage>
        <taxon>Bacteria</taxon>
        <taxon>Bacillati</taxon>
        <taxon>Actinomycetota</taxon>
        <taxon>Actinomycetes</taxon>
        <taxon>Mycobacteriales</taxon>
        <taxon>Corynebacteriaceae</taxon>
        <taxon>Corynebacterium</taxon>
    </lineage>
</organism>
<dbReference type="InterPro" id="IPR012675">
    <property type="entry name" value="Beta-grasp_dom_sf"/>
</dbReference>
<dbReference type="Proteomes" id="UP000596145">
    <property type="component" value="Chromosome"/>
</dbReference>
<accession>A0A7T4JVV1</accession>
<proteinExistence type="predicted"/>
<evidence type="ECO:0000313" key="4">
    <source>
        <dbReference type="Proteomes" id="UP000596145"/>
    </source>
</evidence>
<dbReference type="GeneID" id="92760926"/>
<dbReference type="RefSeq" id="WP_005393731.1">
    <property type="nucleotide sequence ID" value="NZ_CP066007.1"/>
</dbReference>
<dbReference type="PROSITE" id="PS51085">
    <property type="entry name" value="2FE2S_FER_2"/>
    <property type="match status" value="1"/>
</dbReference>
<sequence length="86" mass="9476">MHKAFVNDTEYEFAWPADTVLLEAMEAAGIPANYSCRQGECGSCQVYIEGGASHMRPHDYEPGEGVTLACQTLRDDEGPFEVESVF</sequence>
<evidence type="ECO:0000313" key="3">
    <source>
        <dbReference type="EMBL" id="QRP70209.1"/>
    </source>
</evidence>
<reference evidence="2 4" key="1">
    <citation type="submission" date="2020-12" db="EMBL/GenBank/DDBJ databases">
        <title>FDA dAtabase for Regulatory Grade micrObial Sequences (FDA-ARGOS): Supporting development and validation of Infectious Disease Dx tests.</title>
        <authorList>
            <person name="Sproer C."/>
            <person name="Gronow S."/>
            <person name="Severitt S."/>
            <person name="Schroder I."/>
            <person name="Tallon L."/>
            <person name="Sadzewicz L."/>
            <person name="Zhao X."/>
            <person name="Boylan J."/>
            <person name="Ott S."/>
            <person name="Bowen H."/>
            <person name="Vavikolanu K."/>
            <person name="Mehta A."/>
            <person name="Aluvathingal J."/>
            <person name="Nadendla S."/>
            <person name="Lowell S."/>
            <person name="Myers T."/>
            <person name="Yan Y."/>
            <person name="Sichtig H."/>
        </authorList>
    </citation>
    <scope>NUCLEOTIDE SEQUENCE [LARGE SCALE GENOMIC DNA]</scope>
    <source>
        <strain evidence="2 4">FDAARGOS_1053</strain>
        <strain evidence="3">FDAARGOS_1191</strain>
    </source>
</reference>
<dbReference type="InterPro" id="IPR006058">
    <property type="entry name" value="2Fe2S_fd_BS"/>
</dbReference>
<feature type="domain" description="2Fe-2S ferredoxin-type" evidence="1">
    <location>
        <begin position="1"/>
        <end position="86"/>
    </location>
</feature>
<dbReference type="GO" id="GO:0051537">
    <property type="term" value="F:2 iron, 2 sulfur cluster binding"/>
    <property type="evidence" value="ECO:0007669"/>
    <property type="project" value="InterPro"/>
</dbReference>
<dbReference type="PROSITE" id="PS00197">
    <property type="entry name" value="2FE2S_FER_1"/>
    <property type="match status" value="1"/>
</dbReference>
<dbReference type="EMBL" id="CP069534">
    <property type="protein sequence ID" value="QRP70209.1"/>
    <property type="molecule type" value="Genomic_DNA"/>
</dbReference>
<dbReference type="SUPFAM" id="SSF54292">
    <property type="entry name" value="2Fe-2S ferredoxin-like"/>
    <property type="match status" value="1"/>
</dbReference>
<dbReference type="AlphaFoldDB" id="A0A7T4JVV1"/>